<evidence type="ECO:0000259" key="7">
    <source>
        <dbReference type="Pfam" id="PF18368"/>
    </source>
</evidence>
<dbReference type="InterPro" id="IPR054593">
    <property type="entry name" value="Beta-mannosidase-like_N2"/>
</dbReference>
<dbReference type="InterPro" id="IPR008979">
    <property type="entry name" value="Galactose-bd-like_sf"/>
</dbReference>
<dbReference type="RefSeq" id="WP_091872851.1">
    <property type="nucleotide sequence ID" value="NZ_FNAO01000009.1"/>
</dbReference>
<dbReference type="InterPro" id="IPR041447">
    <property type="entry name" value="Mannosidase_ig"/>
</dbReference>
<dbReference type="STRING" id="641691.SAMN05421636_109155"/>
<evidence type="ECO:0000313" key="10">
    <source>
        <dbReference type="Proteomes" id="UP000199109"/>
    </source>
</evidence>
<dbReference type="SUPFAM" id="SSF49303">
    <property type="entry name" value="beta-Galactosidase/glucuronidase domain"/>
    <property type="match status" value="3"/>
</dbReference>
<evidence type="ECO:0000259" key="5">
    <source>
        <dbReference type="Pfam" id="PF02836"/>
    </source>
</evidence>
<reference evidence="9 10" key="1">
    <citation type="submission" date="2016-10" db="EMBL/GenBank/DDBJ databases">
        <authorList>
            <person name="de Groot N.N."/>
        </authorList>
    </citation>
    <scope>NUCLEOTIDE SEQUENCE [LARGE SCALE GENOMIC DNA]</scope>
    <source>
        <strain evidence="9 10">DSM 23421</strain>
    </source>
</reference>
<dbReference type="InterPro" id="IPR017853">
    <property type="entry name" value="GH"/>
</dbReference>
<feature type="domain" description="Glycoside hydrolase family 2 immunoglobulin-like beta-sandwich" evidence="4">
    <location>
        <begin position="185"/>
        <end position="299"/>
    </location>
</feature>
<dbReference type="OrthoDB" id="9801077at2"/>
<evidence type="ECO:0000256" key="3">
    <source>
        <dbReference type="ARBA" id="ARBA00023295"/>
    </source>
</evidence>
<dbReference type="Proteomes" id="UP000199109">
    <property type="component" value="Unassembled WGS sequence"/>
</dbReference>
<dbReference type="InterPro" id="IPR006103">
    <property type="entry name" value="Glyco_hydro_2_cat"/>
</dbReference>
<evidence type="ECO:0000259" key="4">
    <source>
        <dbReference type="Pfam" id="PF00703"/>
    </source>
</evidence>
<dbReference type="Pfam" id="PF18368">
    <property type="entry name" value="Ig_GlcNase"/>
    <property type="match status" value="1"/>
</dbReference>
<feature type="domain" description="Exo-beta-D-glucosaminidase Ig-fold" evidence="7">
    <location>
        <begin position="753"/>
        <end position="856"/>
    </location>
</feature>
<dbReference type="PANTHER" id="PTHR43536">
    <property type="entry name" value="MANNOSYLGLYCOPROTEIN ENDO-BETA-MANNOSIDASE"/>
    <property type="match status" value="1"/>
</dbReference>
<dbReference type="InterPro" id="IPR036156">
    <property type="entry name" value="Beta-gal/glucu_dom_sf"/>
</dbReference>
<sequence length="873" mass="100034">MKKSIKIRLSDNWKIQTSKLIRERGAIISTLHHEKITWIPANVPETVLGALVANKIYENPYFGDNLKAIPTEYFTVPWWYATHFTLDDLQSQKSAALYFDGINYKANVWLNGRQITDIKKINGAYRRTSFDVSEHVVAGENMLAVEIVPPKPGDFSTGFVDWNPAPPDGNMGIFRPVTLELHKGVRIENPFIQTKVDLKTLKRAELTVSAELKNDTREPISGILKGTIESTVFEHKITVPANKKIPVEFTAAEFPQLAIENPRLWWPIHFGSPELYELELEFTVDGQISSVEYTKFGIREVEEYWLNNIHRGFKINGQKVLIKGAGWTDDLFLRNSDKNLEAQVRYVKQMNLNCIRLEGIWGKDHRLYDLCDEHGILLMVGWSCHWEHEIHMGVPVDERFGGVYKSEDIEHVAQAWEDQVIWLRNHPSIFVWTVASDKVPIGSLEQKYIETFAKYDPTRPYLNSTGGVGSDRHVIGSEAVVSEISGSSGVKMLGPYAYTAPVYWFTDTNFGGAYGFNTETGPGAQIPQLDSLKKFIPENKLWPINDIWEYHCGRYEFSDLNRFIEAMDARYGRPHSIEEFDKKAQAMNYELMRPMFEAFQVNKSKCTGIIQWMLNAAWPKMYWQLYDYYLMPTGAFYATQKACSPLHLVYNYGDHQVYAINDNFHKVNDLKAHIRIYDIDSKLVLEENLSFDALADSSIPLFKINTLKTLSTTYFLDLRLSDGHNREISSNFYWLSTQEETLDYAADLGEFAYHTPSKHYADLNLLNTLPKVDLEVSYNVEKDVEEQTMTAIVKNTGEAIAFLINLKVIEKDTGEIILPIFWEDNFISLLPGERRTLRTTFAGSAAAELKVEGWNLNTINYAKISDSRRKALL</sequence>
<dbReference type="InterPro" id="IPR013783">
    <property type="entry name" value="Ig-like_fold"/>
</dbReference>
<dbReference type="Pfam" id="PF02836">
    <property type="entry name" value="Glyco_hydro_2_C"/>
    <property type="match status" value="1"/>
</dbReference>
<name>A0A1G7HG63_9FLAO</name>
<evidence type="ECO:0000259" key="8">
    <source>
        <dbReference type="Pfam" id="PF22666"/>
    </source>
</evidence>
<dbReference type="Pfam" id="PF00703">
    <property type="entry name" value="Glyco_hydro_2"/>
    <property type="match status" value="1"/>
</dbReference>
<feature type="domain" description="Beta-mannosidase-like galactose-binding" evidence="8">
    <location>
        <begin position="34"/>
        <end position="149"/>
    </location>
</feature>
<dbReference type="InterPro" id="IPR041351">
    <property type="entry name" value="Ig_GlcNase"/>
</dbReference>
<dbReference type="InterPro" id="IPR006102">
    <property type="entry name" value="Ig-like_GH2"/>
</dbReference>
<keyword evidence="10" id="KW-1185">Reference proteome</keyword>
<evidence type="ECO:0000259" key="6">
    <source>
        <dbReference type="Pfam" id="PF17786"/>
    </source>
</evidence>
<dbReference type="Gene3D" id="3.20.20.80">
    <property type="entry name" value="Glycosidases"/>
    <property type="match status" value="1"/>
</dbReference>
<dbReference type="InterPro" id="IPR043534">
    <property type="entry name" value="EBDG/EBM"/>
</dbReference>
<keyword evidence="3" id="KW-0326">Glycosidase</keyword>
<gene>
    <name evidence="9" type="ORF">SAMN05421636_109155</name>
</gene>
<evidence type="ECO:0000256" key="2">
    <source>
        <dbReference type="ARBA" id="ARBA00022801"/>
    </source>
</evidence>
<dbReference type="Pfam" id="PF17786">
    <property type="entry name" value="Mannosidase_ig"/>
    <property type="match status" value="1"/>
</dbReference>
<protein>
    <submittedName>
        <fullName evidence="9">Exo-1,4-beta-D-glucosaminidase</fullName>
    </submittedName>
</protein>
<dbReference type="Pfam" id="PF22666">
    <property type="entry name" value="Glyco_hydro_2_N2"/>
    <property type="match status" value="1"/>
</dbReference>
<evidence type="ECO:0000313" key="9">
    <source>
        <dbReference type="EMBL" id="SDE99294.1"/>
    </source>
</evidence>
<dbReference type="SUPFAM" id="SSF49785">
    <property type="entry name" value="Galactose-binding domain-like"/>
    <property type="match status" value="1"/>
</dbReference>
<dbReference type="EMBL" id="FNAO01000009">
    <property type="protein sequence ID" value="SDE99294.1"/>
    <property type="molecule type" value="Genomic_DNA"/>
</dbReference>
<accession>A0A1G7HG63</accession>
<evidence type="ECO:0000256" key="1">
    <source>
        <dbReference type="ARBA" id="ARBA00007401"/>
    </source>
</evidence>
<comment type="similarity">
    <text evidence="1">Belongs to the glycosyl hydrolase 2 family.</text>
</comment>
<dbReference type="Gene3D" id="2.60.120.260">
    <property type="entry name" value="Galactose-binding domain-like"/>
    <property type="match status" value="1"/>
</dbReference>
<dbReference type="Gene3D" id="2.60.40.10">
    <property type="entry name" value="Immunoglobulins"/>
    <property type="match status" value="3"/>
</dbReference>
<keyword evidence="2" id="KW-0378">Hydrolase</keyword>
<proteinExistence type="inferred from homology"/>
<feature type="domain" description="Mannosidase Ig/CBM-like" evidence="6">
    <location>
        <begin position="655"/>
        <end position="736"/>
    </location>
</feature>
<dbReference type="SUPFAM" id="SSF51445">
    <property type="entry name" value="(Trans)glycosidases"/>
    <property type="match status" value="1"/>
</dbReference>
<feature type="domain" description="Glycoside hydrolase family 2 catalytic" evidence="5">
    <location>
        <begin position="313"/>
        <end position="460"/>
    </location>
</feature>
<dbReference type="GO" id="GO:0004553">
    <property type="term" value="F:hydrolase activity, hydrolyzing O-glycosyl compounds"/>
    <property type="evidence" value="ECO:0007669"/>
    <property type="project" value="InterPro"/>
</dbReference>
<dbReference type="AlphaFoldDB" id="A0A1G7HG63"/>
<organism evidence="9 10">
    <name type="scientific">Pricia antarctica</name>
    <dbReference type="NCBI Taxonomy" id="641691"/>
    <lineage>
        <taxon>Bacteria</taxon>
        <taxon>Pseudomonadati</taxon>
        <taxon>Bacteroidota</taxon>
        <taxon>Flavobacteriia</taxon>
        <taxon>Flavobacteriales</taxon>
        <taxon>Flavobacteriaceae</taxon>
        <taxon>Pricia</taxon>
    </lineage>
</organism>
<dbReference type="PANTHER" id="PTHR43536:SF1">
    <property type="entry name" value="MANNOSYLGLYCOPROTEIN ENDO-BETA-MANNOSIDASE"/>
    <property type="match status" value="1"/>
</dbReference>
<dbReference type="GO" id="GO:0005975">
    <property type="term" value="P:carbohydrate metabolic process"/>
    <property type="evidence" value="ECO:0007669"/>
    <property type="project" value="InterPro"/>
</dbReference>